<protein>
    <submittedName>
        <fullName evidence="1">Uncharacterized protein</fullName>
    </submittedName>
</protein>
<dbReference type="OrthoDB" id="4308266at2"/>
<accession>A0A318HCP8</accession>
<organism evidence="1 2">
    <name type="scientific">Mycolicibacterium moriokaense</name>
    <dbReference type="NCBI Taxonomy" id="39691"/>
    <lineage>
        <taxon>Bacteria</taxon>
        <taxon>Bacillati</taxon>
        <taxon>Actinomycetota</taxon>
        <taxon>Actinomycetes</taxon>
        <taxon>Mycobacteriales</taxon>
        <taxon>Mycobacteriaceae</taxon>
        <taxon>Mycolicibacterium</taxon>
    </lineage>
</organism>
<name>A0A318HCP8_9MYCO</name>
<keyword evidence="2" id="KW-1185">Reference proteome</keyword>
<gene>
    <name evidence="1" type="ORF">C8E89_114118</name>
</gene>
<comment type="caution">
    <text evidence="1">The sequence shown here is derived from an EMBL/GenBank/DDBJ whole genome shotgun (WGS) entry which is preliminary data.</text>
</comment>
<dbReference type="AlphaFoldDB" id="A0A318HCP8"/>
<dbReference type="RefSeq" id="WP_146221042.1">
    <property type="nucleotide sequence ID" value="NZ_QJJU01000014.1"/>
</dbReference>
<reference evidence="2" key="1">
    <citation type="submission" date="2018-05" db="EMBL/GenBank/DDBJ databases">
        <authorList>
            <person name="Deangelis K."/>
            <person name="Huntemann M."/>
            <person name="Clum A."/>
            <person name="Pillay M."/>
            <person name="Palaniappan K."/>
            <person name="Varghese N."/>
            <person name="Mikhailova N."/>
            <person name="Stamatis D."/>
            <person name="Reddy T."/>
            <person name="Daum C."/>
            <person name="Shapiro N."/>
            <person name="Ivanova N."/>
            <person name="Kyrpides N."/>
            <person name="Woyke T."/>
        </authorList>
    </citation>
    <scope>NUCLEOTIDE SEQUENCE [LARGE SCALE GENOMIC DNA]</scope>
    <source>
        <strain evidence="2">GAS496</strain>
    </source>
</reference>
<sequence>MPRRGDQQHDFPSVPEQLTRAGRIGIRLVRAADQTGTVRDIAFDPNEFRCARLAGELADEWVDYAETSRISRKSVSLGRRAIRNFCTKADLLLGKNAHQASLAIKHPDIAAVVAEWERTLPSGFPAGSPTPAAYAGSVRGLITRRAQHDQRPVTPALCRLVDGAKGVPCGSSRELDEFTRADKRVLVRAAWAWAHQLDARLVNGWASAGRGRDPARYGWVDITNLLWGLATQRVSPVDICTNLPPIQRWSSELRGCIDQMDRPIYPGLAKIVLVRRLVAQLYPRHLDLHAYRVLLVAATGYTPEEVTALTDTDVEFLPRGVRLSLTKQRAQRVRHRTFGTEPSPENDVEAVDFADQPHREVGAIIKHLTHVTAQARLRAPDAAGRLFVAASVTQAYELRVAPWAANKEGSGFADWLAASGVAVDGAPDIRRLRKSTKVEKAIAFGGRIADAANDHHEEVFRGHYAQGSTLRVMSGRVITTAQDHWFTMALEGPTVLTRSTEVLDAPEQAAALGLTRQQAEDIRRGALDMGLTQCSDPHNSPYGRSGELCPVAPLRCLECRNAWVLPSDLPQLMLFADHLDRLRLRLSPQHFAQLWGQSHVNLQALLAERTDEEKALARKHIEAGKIGLHLPLAANVEFDR</sequence>
<reference evidence="1 2" key="2">
    <citation type="submission" date="2018-06" db="EMBL/GenBank/DDBJ databases">
        <title>Sequencing of bacterial isolates from soil warming experiment in Harvard Forest, Massachusetts, USA.</title>
        <authorList>
            <person name="Deangelis K.PhD."/>
        </authorList>
    </citation>
    <scope>NUCLEOTIDE SEQUENCE [LARGE SCALE GENOMIC DNA]</scope>
    <source>
        <strain evidence="1 2">GAS496</strain>
    </source>
</reference>
<evidence type="ECO:0000313" key="2">
    <source>
        <dbReference type="Proteomes" id="UP000247781"/>
    </source>
</evidence>
<proteinExistence type="predicted"/>
<dbReference type="Proteomes" id="UP000247781">
    <property type="component" value="Unassembled WGS sequence"/>
</dbReference>
<evidence type="ECO:0000313" key="1">
    <source>
        <dbReference type="EMBL" id="PXX06345.1"/>
    </source>
</evidence>
<dbReference type="EMBL" id="QJJU01000014">
    <property type="protein sequence ID" value="PXX06345.1"/>
    <property type="molecule type" value="Genomic_DNA"/>
</dbReference>